<keyword evidence="3" id="KW-1185">Reference proteome</keyword>
<evidence type="ECO:0000313" key="3">
    <source>
        <dbReference type="Proteomes" id="UP000275348"/>
    </source>
</evidence>
<name>A0A3L9MB92_9FLAO</name>
<dbReference type="RefSeq" id="WP_121934755.1">
    <property type="nucleotide sequence ID" value="NZ_RDOJ01000010.1"/>
</dbReference>
<organism evidence="2 3">
    <name type="scientific">Faecalibacter macacae</name>
    <dbReference type="NCBI Taxonomy" id="1859289"/>
    <lineage>
        <taxon>Bacteria</taxon>
        <taxon>Pseudomonadati</taxon>
        <taxon>Bacteroidota</taxon>
        <taxon>Flavobacteriia</taxon>
        <taxon>Flavobacteriales</taxon>
        <taxon>Weeksellaceae</taxon>
        <taxon>Faecalibacter</taxon>
    </lineage>
</organism>
<keyword evidence="1" id="KW-0812">Transmembrane</keyword>
<reference evidence="2 3" key="1">
    <citation type="submission" date="2018-10" db="EMBL/GenBank/DDBJ databases">
        <authorList>
            <person name="Chen X."/>
        </authorList>
    </citation>
    <scope>NUCLEOTIDE SEQUENCE [LARGE SCALE GENOMIC DNA]</scope>
    <source>
        <strain evidence="2 3">YIM 102668</strain>
    </source>
</reference>
<feature type="transmembrane region" description="Helical" evidence="1">
    <location>
        <begin position="54"/>
        <end position="76"/>
    </location>
</feature>
<dbReference type="EMBL" id="RDOJ01000010">
    <property type="protein sequence ID" value="RLZ09236.1"/>
    <property type="molecule type" value="Genomic_DNA"/>
</dbReference>
<feature type="transmembrane region" description="Helical" evidence="1">
    <location>
        <begin position="88"/>
        <end position="108"/>
    </location>
</feature>
<dbReference type="AlphaFoldDB" id="A0A3L9MB92"/>
<keyword evidence="1" id="KW-1133">Transmembrane helix</keyword>
<evidence type="ECO:0000313" key="2">
    <source>
        <dbReference type="EMBL" id="RLZ09236.1"/>
    </source>
</evidence>
<proteinExistence type="predicted"/>
<accession>A0A3L9MB92</accession>
<dbReference type="OrthoDB" id="10012812at2"/>
<keyword evidence="1" id="KW-0472">Membrane</keyword>
<protein>
    <submittedName>
        <fullName evidence="2">Uncharacterized protein</fullName>
    </submittedName>
</protein>
<sequence length="116" mass="13337">MDIIEAILEFFLAPGFNKENTQKDKAGYFLFITSLISIALFFLSYDLFENQHFILILISLIGSSIILNIGLILLLIKFKMIQPTTFLNFIYYLVGLMSLTSSFGLFIIDYFKIITN</sequence>
<dbReference type="Proteomes" id="UP000275348">
    <property type="component" value="Unassembled WGS sequence"/>
</dbReference>
<comment type="caution">
    <text evidence="2">The sequence shown here is derived from an EMBL/GenBank/DDBJ whole genome shotgun (WGS) entry which is preliminary data.</text>
</comment>
<feature type="transmembrane region" description="Helical" evidence="1">
    <location>
        <begin position="28"/>
        <end position="48"/>
    </location>
</feature>
<evidence type="ECO:0000256" key="1">
    <source>
        <dbReference type="SAM" id="Phobius"/>
    </source>
</evidence>
<gene>
    <name evidence="2" type="ORF">EAH69_08420</name>
</gene>